<dbReference type="Pfam" id="PF01740">
    <property type="entry name" value="STAS"/>
    <property type="match status" value="1"/>
</dbReference>
<organism evidence="2 3">
    <name type="scientific">Actinotalea soli</name>
    <dbReference type="NCBI Taxonomy" id="2819234"/>
    <lineage>
        <taxon>Bacteria</taxon>
        <taxon>Bacillati</taxon>
        <taxon>Actinomycetota</taxon>
        <taxon>Actinomycetes</taxon>
        <taxon>Micrococcales</taxon>
        <taxon>Cellulomonadaceae</taxon>
        <taxon>Actinotalea</taxon>
    </lineage>
</organism>
<dbReference type="Gene3D" id="3.30.750.24">
    <property type="entry name" value="STAS domain"/>
    <property type="match status" value="1"/>
</dbReference>
<reference evidence="2" key="1">
    <citation type="submission" date="2021-03" db="EMBL/GenBank/DDBJ databases">
        <title>Actinotalea soli sp. nov., isolated from soil.</title>
        <authorList>
            <person name="Ping W."/>
            <person name="Zhang J."/>
        </authorList>
    </citation>
    <scope>NUCLEOTIDE SEQUENCE</scope>
    <source>
        <strain evidence="2">BY-33</strain>
    </source>
</reference>
<evidence type="ECO:0000259" key="1">
    <source>
        <dbReference type="PROSITE" id="PS50801"/>
    </source>
</evidence>
<comment type="caution">
    <text evidence="2">The sequence shown here is derived from an EMBL/GenBank/DDBJ whole genome shotgun (WGS) entry which is preliminary data.</text>
</comment>
<dbReference type="PANTHER" id="PTHR33495">
    <property type="entry name" value="ANTI-SIGMA FACTOR ANTAGONIST TM_1081-RELATED-RELATED"/>
    <property type="match status" value="1"/>
</dbReference>
<dbReference type="RefSeq" id="WP_208054276.1">
    <property type="nucleotide sequence ID" value="NZ_JAGEMK010000001.1"/>
</dbReference>
<sequence length="123" mass="13253">MSDTSKPPVGGITVRETPESTIARLWGEIDEALRHEAGAALSRTLDRGFPVVIDTREVTFIDSTGIAFLIQFCTIGREEGLAVTLVDPPAVVTEVLDLLGLTHMFDAEPADRTASSRDTQIDA</sequence>
<dbReference type="InterPro" id="IPR002645">
    <property type="entry name" value="STAS_dom"/>
</dbReference>
<evidence type="ECO:0000313" key="3">
    <source>
        <dbReference type="Proteomes" id="UP000664209"/>
    </source>
</evidence>
<dbReference type="SUPFAM" id="SSF52091">
    <property type="entry name" value="SpoIIaa-like"/>
    <property type="match status" value="1"/>
</dbReference>
<dbReference type="InterPro" id="IPR036513">
    <property type="entry name" value="STAS_dom_sf"/>
</dbReference>
<dbReference type="PROSITE" id="PS50801">
    <property type="entry name" value="STAS"/>
    <property type="match status" value="1"/>
</dbReference>
<accession>A0A939RSA5</accession>
<protein>
    <submittedName>
        <fullName evidence="2">STAS domain-containing protein</fullName>
    </submittedName>
</protein>
<evidence type="ECO:0000313" key="2">
    <source>
        <dbReference type="EMBL" id="MBO1750652.1"/>
    </source>
</evidence>
<keyword evidence="3" id="KW-1185">Reference proteome</keyword>
<gene>
    <name evidence="2" type="ORF">J4G33_02410</name>
</gene>
<dbReference type="Proteomes" id="UP000664209">
    <property type="component" value="Unassembled WGS sequence"/>
</dbReference>
<dbReference type="AlphaFoldDB" id="A0A939RSA5"/>
<name>A0A939RSA5_9CELL</name>
<proteinExistence type="predicted"/>
<feature type="domain" description="STAS" evidence="1">
    <location>
        <begin position="10"/>
        <end position="123"/>
    </location>
</feature>
<dbReference type="GO" id="GO:0043856">
    <property type="term" value="F:anti-sigma factor antagonist activity"/>
    <property type="evidence" value="ECO:0007669"/>
    <property type="project" value="TreeGrafter"/>
</dbReference>
<dbReference type="EMBL" id="JAGEMK010000001">
    <property type="protein sequence ID" value="MBO1750652.1"/>
    <property type="molecule type" value="Genomic_DNA"/>
</dbReference>
<dbReference type="PANTHER" id="PTHR33495:SF2">
    <property type="entry name" value="ANTI-SIGMA FACTOR ANTAGONIST TM_1081-RELATED"/>
    <property type="match status" value="1"/>
</dbReference>
<dbReference type="CDD" id="cd07043">
    <property type="entry name" value="STAS_anti-anti-sigma_factors"/>
    <property type="match status" value="1"/>
</dbReference>